<protein>
    <submittedName>
        <fullName evidence="2">Uncharacterized protein</fullName>
    </submittedName>
</protein>
<organism evidence="2 3">
    <name type="scientific">Dunaliella salina</name>
    <name type="common">Green alga</name>
    <name type="synonym">Protococcus salinus</name>
    <dbReference type="NCBI Taxonomy" id="3046"/>
    <lineage>
        <taxon>Eukaryota</taxon>
        <taxon>Viridiplantae</taxon>
        <taxon>Chlorophyta</taxon>
        <taxon>core chlorophytes</taxon>
        <taxon>Chlorophyceae</taxon>
        <taxon>CS clade</taxon>
        <taxon>Chlamydomonadales</taxon>
        <taxon>Dunaliellaceae</taxon>
        <taxon>Dunaliella</taxon>
    </lineage>
</organism>
<evidence type="ECO:0000256" key="1">
    <source>
        <dbReference type="SAM" id="MobiDB-lite"/>
    </source>
</evidence>
<dbReference type="InterPro" id="IPR036322">
    <property type="entry name" value="WD40_repeat_dom_sf"/>
</dbReference>
<comment type="caution">
    <text evidence="2">The sequence shown here is derived from an EMBL/GenBank/DDBJ whole genome shotgun (WGS) entry which is preliminary data.</text>
</comment>
<name>A0ABQ7G0N0_DUNSA</name>
<evidence type="ECO:0000313" key="2">
    <source>
        <dbReference type="EMBL" id="KAF5828163.1"/>
    </source>
</evidence>
<dbReference type="EMBL" id="MU070350">
    <property type="protein sequence ID" value="KAF5828163.1"/>
    <property type="molecule type" value="Genomic_DNA"/>
</dbReference>
<accession>A0ABQ7G0N0</accession>
<reference evidence="2" key="1">
    <citation type="submission" date="2017-08" db="EMBL/GenBank/DDBJ databases">
        <authorList>
            <person name="Polle J.E."/>
            <person name="Barry K."/>
            <person name="Cushman J."/>
            <person name="Schmutz J."/>
            <person name="Tran D."/>
            <person name="Hathwaick L.T."/>
            <person name="Yim W.C."/>
            <person name="Jenkins J."/>
            <person name="Mckie-Krisberg Z.M."/>
            <person name="Prochnik S."/>
            <person name="Lindquist E."/>
            <person name="Dockter R.B."/>
            <person name="Adam C."/>
            <person name="Molina H."/>
            <person name="Bunkerborg J."/>
            <person name="Jin E."/>
            <person name="Buchheim M."/>
            <person name="Magnuson J."/>
        </authorList>
    </citation>
    <scope>NUCLEOTIDE SEQUENCE</scope>
    <source>
        <strain evidence="2">CCAP 19/18</strain>
    </source>
</reference>
<proteinExistence type="predicted"/>
<feature type="region of interest" description="Disordered" evidence="1">
    <location>
        <begin position="1"/>
        <end position="24"/>
    </location>
</feature>
<evidence type="ECO:0000313" key="3">
    <source>
        <dbReference type="Proteomes" id="UP000815325"/>
    </source>
</evidence>
<sequence>SDQQHQLWRPPRHHNNSLDHQQQQRQQLQEQCGCTVLTRHQSGVMSIRFALMPLATAGVQASGNSRGCTRYDGGLDEPRERKLVVITGLMEAVKVWDPISGRCLCQIDHLTSSPMGVANLCAFPDHLVTLAMDDGLLAYHCTGLQAEEGAPDPNTSASTSSSPQPLQVQPVHGLPFRAILSMTGPCQYPSSALALAHGPGAIGVGSGIVVGSGTGDVTLFDFCG</sequence>
<feature type="compositionally biased region" description="Polar residues" evidence="1">
    <location>
        <begin position="153"/>
        <end position="167"/>
    </location>
</feature>
<dbReference type="Proteomes" id="UP000815325">
    <property type="component" value="Unassembled WGS sequence"/>
</dbReference>
<feature type="non-terminal residue" evidence="2">
    <location>
        <position position="1"/>
    </location>
</feature>
<gene>
    <name evidence="2" type="ORF">DUNSADRAFT_18103</name>
</gene>
<dbReference type="SUPFAM" id="SSF50978">
    <property type="entry name" value="WD40 repeat-like"/>
    <property type="match status" value="1"/>
</dbReference>
<feature type="region of interest" description="Disordered" evidence="1">
    <location>
        <begin position="148"/>
        <end position="168"/>
    </location>
</feature>
<keyword evidence="3" id="KW-1185">Reference proteome</keyword>